<evidence type="ECO:0000256" key="6">
    <source>
        <dbReference type="ARBA" id="ARBA00022839"/>
    </source>
</evidence>
<evidence type="ECO:0000256" key="15">
    <source>
        <dbReference type="PROSITE-ProRule" id="PRU00560"/>
    </source>
</evidence>
<evidence type="ECO:0000259" key="17">
    <source>
        <dbReference type="PROSITE" id="PS51217"/>
    </source>
</evidence>
<evidence type="ECO:0000256" key="12">
    <source>
        <dbReference type="ARBA" id="ARBA00034808"/>
    </source>
</evidence>
<evidence type="ECO:0000256" key="4">
    <source>
        <dbReference type="ARBA" id="ARBA00022801"/>
    </source>
</evidence>
<dbReference type="InterPro" id="IPR011604">
    <property type="entry name" value="PDDEXK-like_dom_sf"/>
</dbReference>
<keyword evidence="5 15" id="KW-0347">Helicase</keyword>
<dbReference type="PANTHER" id="PTHR11070:SF2">
    <property type="entry name" value="ATP-DEPENDENT DNA HELICASE SRS2"/>
    <property type="match status" value="1"/>
</dbReference>
<evidence type="ECO:0000256" key="13">
    <source>
        <dbReference type="ARBA" id="ARBA00034923"/>
    </source>
</evidence>
<dbReference type="InterPro" id="IPR014017">
    <property type="entry name" value="DNA_helicase_UvrD-like_C"/>
</dbReference>
<dbReference type="GO" id="GO:0005524">
    <property type="term" value="F:ATP binding"/>
    <property type="evidence" value="ECO:0007669"/>
    <property type="project" value="UniProtKB-UniRule"/>
</dbReference>
<dbReference type="PROSITE" id="PS51198">
    <property type="entry name" value="UVRD_HELICASE_ATP_BIND"/>
    <property type="match status" value="1"/>
</dbReference>
<comment type="catalytic activity">
    <reaction evidence="14">
        <text>ATP + H2O = ADP + phosphate + H(+)</text>
        <dbReference type="Rhea" id="RHEA:13065"/>
        <dbReference type="ChEBI" id="CHEBI:15377"/>
        <dbReference type="ChEBI" id="CHEBI:15378"/>
        <dbReference type="ChEBI" id="CHEBI:30616"/>
        <dbReference type="ChEBI" id="CHEBI:43474"/>
        <dbReference type="ChEBI" id="CHEBI:456216"/>
        <dbReference type="EC" id="5.6.2.4"/>
    </reaction>
</comment>
<gene>
    <name evidence="18" type="primary">addA</name>
    <name evidence="18" type="ORF">GSH16_04760</name>
</gene>
<dbReference type="GO" id="GO:0003677">
    <property type="term" value="F:DNA binding"/>
    <property type="evidence" value="ECO:0007669"/>
    <property type="project" value="UniProtKB-KW"/>
</dbReference>
<dbReference type="NCBIfam" id="TIGR02784">
    <property type="entry name" value="addA_alphas"/>
    <property type="match status" value="1"/>
</dbReference>
<protein>
    <recommendedName>
        <fullName evidence="12">DNA 3'-5' helicase</fullName>
        <ecNumber evidence="12">5.6.2.4</ecNumber>
    </recommendedName>
    <alternativeName>
        <fullName evidence="13">DNA 3'-5' helicase II</fullName>
    </alternativeName>
</protein>
<dbReference type="Pfam" id="PF12705">
    <property type="entry name" value="PDDEXK_1"/>
    <property type="match status" value="1"/>
</dbReference>
<evidence type="ECO:0000256" key="10">
    <source>
        <dbReference type="ARBA" id="ARBA00023235"/>
    </source>
</evidence>
<dbReference type="AlphaFoldDB" id="A0A6B0TLH5"/>
<dbReference type="SUPFAM" id="SSF52540">
    <property type="entry name" value="P-loop containing nucleoside triphosphate hydrolases"/>
    <property type="match status" value="1"/>
</dbReference>
<dbReference type="InterPro" id="IPR014016">
    <property type="entry name" value="UvrD-like_ATP-bd"/>
</dbReference>
<organism evidence="18 19">
    <name type="scientific">Oceanomicrobium pacificus</name>
    <dbReference type="NCBI Taxonomy" id="2692916"/>
    <lineage>
        <taxon>Bacteria</taxon>
        <taxon>Pseudomonadati</taxon>
        <taxon>Pseudomonadota</taxon>
        <taxon>Alphaproteobacteria</taxon>
        <taxon>Rhodobacterales</taxon>
        <taxon>Paracoccaceae</taxon>
        <taxon>Oceanomicrobium</taxon>
    </lineage>
</organism>
<keyword evidence="3" id="KW-0227">DNA damage</keyword>
<accession>A0A6B0TLH5</accession>
<keyword evidence="2 15" id="KW-0547">Nucleotide-binding</keyword>
<keyword evidence="6" id="KW-0269">Exonuclease</keyword>
<keyword evidence="10" id="KW-0413">Isomerase</keyword>
<dbReference type="PANTHER" id="PTHR11070">
    <property type="entry name" value="UVRD / RECB / PCRA DNA HELICASE FAMILY MEMBER"/>
    <property type="match status" value="1"/>
</dbReference>
<evidence type="ECO:0000313" key="19">
    <source>
        <dbReference type="Proteomes" id="UP000436016"/>
    </source>
</evidence>
<evidence type="ECO:0000256" key="8">
    <source>
        <dbReference type="ARBA" id="ARBA00023125"/>
    </source>
</evidence>
<evidence type="ECO:0000256" key="14">
    <source>
        <dbReference type="ARBA" id="ARBA00048988"/>
    </source>
</evidence>
<sequence>MTRSAPDAARLAQHVAATPGRSSWVSANAGSGKTRVLTERVARLLLNGTDPRKVLCLTYTRAAAGEMQNRLYRQLGTWSMMSEDDLRAELVELGEDPRALDRDALDAARRLFAQALETPGGLKIQTIHAFCDAILRRFPLEAGLPPQFQLIDPRRKVQISDEILEAMADDPARRAIFDGMARHLSGDDPHALIAAILPHAAAFRDLPDPATVRRAFGLADGVTEDNLLRGVFDGSERALLARWQTRLLGSSTNDAKAGAKLADALGAGSDMGLLQGLEGILLTGGSAKVPFGSKAGKFPTKGLRDAHPDDTTALDALADRVERARADRLALSAVERTLCLHAFGGAFVAEYDAVKARQGLLDYDDLIARAAALLTRSDMAEWVLYRLDGGIDHILVDEAQDTSPDQWQVVQAVTADFFAGAGARDIARTIFVVGDEKQSIYSFQGADPVEFGAQRERFRAALDDIGETLQLTDLLYSFRSAPVVLDLVDRVFEGQDIAVQQAEIEHRAFHDSRPGRVELWPFVPKPDAEEEAPWFEPVDQRPRNAPERVVARAVADRIAAMLAEDTALPGAGRPVHAGDIVILVQKRRALFHDLIRELKARGIPVAGADRMRITDELAVRDILSLLRFAALPEDDLALAEALRSPLLGLDERDLFELAHGRGKRTLWRAVQDAKDRYPAAHALLRDLRDRVDFERPYDLIDRLLQHHDGRRRILARMGQVAADGLDELLNQALAYEQVEPPSLTGFLAWITSDDIEVKRLSDGAQREVRVMTVHGAKGLESKIVFLPDTAQRRASSKPAVGRLAADMPVWTMADAQSPQPLRDMEVERRDRERRESLRLLYVALTRAENWLIVCGGGMQSASAEPGWYQLVEAAMTALGAVEADPVPGIDGPVRLLETHAAGDAPAAQDTPPLGGDEHPVILPRWIDAPAPPVAGRPAPRAPSDLGGAHVIAAGGALPDPELRAAALDHGTWVHLLLETLPHDPQARTTHATAARRLLARAGVPEDRQQQVMDEALAVLADPALGAVFGPDSLPEVAVTAPLDTLGGTPILGRIDRLLVASDRVMAVDFKTNRDVPDSAAEVPDALLRQMGAYAEALGLIYPDRRVETAILWTRTATLMPLPHADVICALRKAATP</sequence>
<evidence type="ECO:0000256" key="3">
    <source>
        <dbReference type="ARBA" id="ARBA00022763"/>
    </source>
</evidence>
<dbReference type="Proteomes" id="UP000436016">
    <property type="component" value="Unassembled WGS sequence"/>
</dbReference>
<comment type="caution">
    <text evidence="18">The sequence shown here is derived from an EMBL/GenBank/DDBJ whole genome shotgun (WGS) entry which is preliminary data.</text>
</comment>
<dbReference type="InterPro" id="IPR000212">
    <property type="entry name" value="DNA_helicase_UvrD/REP"/>
</dbReference>
<proteinExistence type="predicted"/>
<dbReference type="GO" id="GO:0005829">
    <property type="term" value="C:cytosol"/>
    <property type="evidence" value="ECO:0007669"/>
    <property type="project" value="TreeGrafter"/>
</dbReference>
<dbReference type="PROSITE" id="PS51217">
    <property type="entry name" value="UVRD_HELICASE_CTER"/>
    <property type="match status" value="1"/>
</dbReference>
<evidence type="ECO:0000313" key="18">
    <source>
        <dbReference type="EMBL" id="MXU64746.1"/>
    </source>
</evidence>
<keyword evidence="1" id="KW-0540">Nuclease</keyword>
<dbReference type="GO" id="GO:0043138">
    <property type="term" value="F:3'-5' DNA helicase activity"/>
    <property type="evidence" value="ECO:0007669"/>
    <property type="project" value="UniProtKB-EC"/>
</dbReference>
<dbReference type="Gene3D" id="3.40.50.300">
    <property type="entry name" value="P-loop containing nucleotide triphosphate hydrolases"/>
    <property type="match status" value="4"/>
</dbReference>
<dbReference type="GO" id="GO:0004527">
    <property type="term" value="F:exonuclease activity"/>
    <property type="evidence" value="ECO:0007669"/>
    <property type="project" value="UniProtKB-KW"/>
</dbReference>
<keyword evidence="7 15" id="KW-0067">ATP-binding</keyword>
<dbReference type="GO" id="GO:0033202">
    <property type="term" value="C:DNA helicase complex"/>
    <property type="evidence" value="ECO:0007669"/>
    <property type="project" value="TreeGrafter"/>
</dbReference>
<dbReference type="RefSeq" id="WP_160852411.1">
    <property type="nucleotide sequence ID" value="NZ_WUWG01000001.1"/>
</dbReference>
<evidence type="ECO:0000256" key="2">
    <source>
        <dbReference type="ARBA" id="ARBA00022741"/>
    </source>
</evidence>
<keyword evidence="8" id="KW-0238">DNA-binding</keyword>
<dbReference type="Pfam" id="PF00580">
    <property type="entry name" value="UvrD-helicase"/>
    <property type="match status" value="1"/>
</dbReference>
<evidence type="ECO:0000256" key="9">
    <source>
        <dbReference type="ARBA" id="ARBA00023204"/>
    </source>
</evidence>
<dbReference type="Pfam" id="PF13361">
    <property type="entry name" value="UvrD_C"/>
    <property type="match status" value="1"/>
</dbReference>
<dbReference type="Gene3D" id="1.10.486.10">
    <property type="entry name" value="PCRA, domain 4"/>
    <property type="match status" value="1"/>
</dbReference>
<dbReference type="InterPro" id="IPR011335">
    <property type="entry name" value="Restrct_endonuc-II-like"/>
</dbReference>
<dbReference type="Gene3D" id="3.90.320.10">
    <property type="match status" value="1"/>
</dbReference>
<dbReference type="EC" id="5.6.2.4" evidence="12"/>
<evidence type="ECO:0000259" key="16">
    <source>
        <dbReference type="PROSITE" id="PS51198"/>
    </source>
</evidence>
<evidence type="ECO:0000256" key="7">
    <source>
        <dbReference type="ARBA" id="ARBA00022840"/>
    </source>
</evidence>
<evidence type="ECO:0000256" key="1">
    <source>
        <dbReference type="ARBA" id="ARBA00022722"/>
    </source>
</evidence>
<dbReference type="EMBL" id="WUWG01000001">
    <property type="protein sequence ID" value="MXU64746.1"/>
    <property type="molecule type" value="Genomic_DNA"/>
</dbReference>
<dbReference type="InterPro" id="IPR014151">
    <property type="entry name" value="DNA_helicase_AddA"/>
</dbReference>
<keyword evidence="4 15" id="KW-0378">Hydrolase</keyword>
<reference evidence="18 19" key="1">
    <citation type="submission" date="2019-12" db="EMBL/GenBank/DDBJ databases">
        <title>Strain KN286 was isolated from seawater, which was collected from Caroline Seamount in the tropical western Pacific.</title>
        <authorList>
            <person name="Wang Q."/>
        </authorList>
    </citation>
    <scope>NUCLEOTIDE SEQUENCE [LARGE SCALE GENOMIC DNA]</scope>
    <source>
        <strain evidence="18 19">KN286</strain>
    </source>
</reference>
<keyword evidence="9" id="KW-0234">DNA repair</keyword>
<dbReference type="InterPro" id="IPR027417">
    <property type="entry name" value="P-loop_NTPase"/>
</dbReference>
<feature type="binding site" evidence="15">
    <location>
        <begin position="27"/>
        <end position="34"/>
    </location>
    <ligand>
        <name>ATP</name>
        <dbReference type="ChEBI" id="CHEBI:30616"/>
    </ligand>
</feature>
<feature type="domain" description="UvrD-like helicase C-terminal" evidence="17">
    <location>
        <begin position="500"/>
        <end position="778"/>
    </location>
</feature>
<keyword evidence="19" id="KW-1185">Reference proteome</keyword>
<dbReference type="SUPFAM" id="SSF52980">
    <property type="entry name" value="Restriction endonuclease-like"/>
    <property type="match status" value="1"/>
</dbReference>
<dbReference type="GO" id="GO:0000725">
    <property type="term" value="P:recombinational repair"/>
    <property type="evidence" value="ECO:0007669"/>
    <property type="project" value="TreeGrafter"/>
</dbReference>
<comment type="catalytic activity">
    <reaction evidence="11">
        <text>Couples ATP hydrolysis with the unwinding of duplex DNA by translocating in the 3'-5' direction.</text>
        <dbReference type="EC" id="5.6.2.4"/>
    </reaction>
</comment>
<name>A0A6B0TLH5_9RHOB</name>
<dbReference type="InterPro" id="IPR038726">
    <property type="entry name" value="PDDEXK_AddAB-type"/>
</dbReference>
<evidence type="ECO:0000256" key="11">
    <source>
        <dbReference type="ARBA" id="ARBA00034617"/>
    </source>
</evidence>
<evidence type="ECO:0000256" key="5">
    <source>
        <dbReference type="ARBA" id="ARBA00022806"/>
    </source>
</evidence>
<feature type="domain" description="UvrD-like helicase ATP-binding" evidence="16">
    <location>
        <begin position="6"/>
        <end position="481"/>
    </location>
</feature>